<evidence type="ECO:0008006" key="5">
    <source>
        <dbReference type="Google" id="ProtNLM"/>
    </source>
</evidence>
<feature type="compositionally biased region" description="Polar residues" evidence="1">
    <location>
        <begin position="355"/>
        <end position="369"/>
    </location>
</feature>
<keyword evidence="4" id="KW-1185">Reference proteome</keyword>
<protein>
    <recommendedName>
        <fullName evidence="5">DUF3068 domain-containing protein</fullName>
    </recommendedName>
</protein>
<keyword evidence="2" id="KW-1133">Transmembrane helix</keyword>
<gene>
    <name evidence="3" type="ORF">Ga0074812_13194</name>
</gene>
<name>A0A0S4QXM3_9ACTN</name>
<dbReference type="EMBL" id="FAOZ01000031">
    <property type="protein sequence ID" value="CUU59794.1"/>
    <property type="molecule type" value="Genomic_DNA"/>
</dbReference>
<feature type="region of interest" description="Disordered" evidence="1">
    <location>
        <begin position="335"/>
        <end position="383"/>
    </location>
</feature>
<evidence type="ECO:0000256" key="2">
    <source>
        <dbReference type="SAM" id="Phobius"/>
    </source>
</evidence>
<keyword evidence="2" id="KW-0812">Transmembrane</keyword>
<dbReference type="Proteomes" id="UP000198802">
    <property type="component" value="Unassembled WGS sequence"/>
</dbReference>
<accession>A0A0S4QXM3</accession>
<evidence type="ECO:0000313" key="4">
    <source>
        <dbReference type="Proteomes" id="UP000198802"/>
    </source>
</evidence>
<organism evidence="3 4">
    <name type="scientific">Parafrankia irregularis</name>
    <dbReference type="NCBI Taxonomy" id="795642"/>
    <lineage>
        <taxon>Bacteria</taxon>
        <taxon>Bacillati</taxon>
        <taxon>Actinomycetota</taxon>
        <taxon>Actinomycetes</taxon>
        <taxon>Frankiales</taxon>
        <taxon>Frankiaceae</taxon>
        <taxon>Parafrankia</taxon>
    </lineage>
</organism>
<keyword evidence="2" id="KW-0472">Membrane</keyword>
<dbReference type="Pfam" id="PF11271">
    <property type="entry name" value="PorA"/>
    <property type="match status" value="1"/>
</dbReference>
<dbReference type="InterPro" id="IPR021424">
    <property type="entry name" value="PorA"/>
</dbReference>
<dbReference type="AlphaFoldDB" id="A0A0S4QXM3"/>
<proteinExistence type="predicted"/>
<feature type="transmembrane region" description="Helical" evidence="2">
    <location>
        <begin position="303"/>
        <end position="329"/>
    </location>
</feature>
<evidence type="ECO:0000313" key="3">
    <source>
        <dbReference type="EMBL" id="CUU59794.1"/>
    </source>
</evidence>
<evidence type="ECO:0000256" key="1">
    <source>
        <dbReference type="SAM" id="MobiDB-lite"/>
    </source>
</evidence>
<reference evidence="4" key="1">
    <citation type="submission" date="2015-11" db="EMBL/GenBank/DDBJ databases">
        <authorList>
            <person name="Varghese N."/>
        </authorList>
    </citation>
    <scope>NUCLEOTIDE SEQUENCE [LARGE SCALE GENOMIC DNA]</scope>
    <source>
        <strain evidence="4">DSM 45899</strain>
    </source>
</reference>
<sequence>MRVRRSAVIAGTVGILLVAFAVVLKFLIVPLATRLPGDTDLTVGYEGTATLLDSEALQAGDVKAALRTDVPITVDRHVVALSTDGDTAVIEDSLAVKAKDLRLPASTYTYAVDRSTLRGVEVPAPAVPGVEPAHGALTSAFPISPAKDDRYTYYDPVTRTVVPVHYSGTDSRGGRTVNVYRFSAEGPVRNAALLKELPAGLPRNLVGTLAPLLPAEAVAAFTPAAVAALPDPVPMTFTASTDIVAYVDEQTGVAIDETIAQQVVAHTSVADKDVALLPVLALDFHITQASIEDLADTAASAGLLLTLVGLVAPLLLLVLGLLLVVYAVLRRSPPVSAGDADDADGLAHEAEDGTGSENESSRGTDQTVGATAEETAPSGSAAP</sequence>
<dbReference type="RefSeq" id="WP_165615866.1">
    <property type="nucleotide sequence ID" value="NZ_FAOZ01000031.1"/>
</dbReference>